<evidence type="ECO:0000313" key="3">
    <source>
        <dbReference type="EMBL" id="GAB1311844.1"/>
    </source>
</evidence>
<dbReference type="PANTHER" id="PTHR21310">
    <property type="entry name" value="AMINOGLYCOSIDE PHOSPHOTRANSFERASE-RELATED-RELATED"/>
    <property type="match status" value="1"/>
</dbReference>
<dbReference type="Pfam" id="PF01636">
    <property type="entry name" value="APH"/>
    <property type="match status" value="1"/>
</dbReference>
<name>A0ABQ0G293_9PEZI</name>
<feature type="domain" description="Aminoglycoside phosphotransferase" evidence="2">
    <location>
        <begin position="64"/>
        <end position="308"/>
    </location>
</feature>
<accession>A0ABQ0G293</accession>
<evidence type="ECO:0000259" key="2">
    <source>
        <dbReference type="Pfam" id="PF01636"/>
    </source>
</evidence>
<dbReference type="InterPro" id="IPR002575">
    <property type="entry name" value="Aminoglycoside_PTrfase"/>
</dbReference>
<comment type="caution">
    <text evidence="3">The sequence shown here is derived from an EMBL/GenBank/DDBJ whole genome shotgun (WGS) entry which is preliminary data.</text>
</comment>
<keyword evidence="1" id="KW-1133">Transmembrane helix</keyword>
<dbReference type="InterPro" id="IPR011009">
    <property type="entry name" value="Kinase-like_dom_sf"/>
</dbReference>
<dbReference type="EMBL" id="BAAFSV010000001">
    <property type="protein sequence ID" value="GAB1311844.1"/>
    <property type="molecule type" value="Genomic_DNA"/>
</dbReference>
<dbReference type="InterPro" id="IPR051678">
    <property type="entry name" value="AGP_Transferase"/>
</dbReference>
<keyword evidence="1" id="KW-0472">Membrane</keyword>
<dbReference type="GeneID" id="98172799"/>
<evidence type="ECO:0000313" key="4">
    <source>
        <dbReference type="Proteomes" id="UP001628179"/>
    </source>
</evidence>
<dbReference type="PANTHER" id="PTHR21310:SF37">
    <property type="entry name" value="AMINOGLYCOSIDE PHOSPHOTRANSFERASE DOMAIN-CONTAINING PROTEIN"/>
    <property type="match status" value="1"/>
</dbReference>
<feature type="transmembrane region" description="Helical" evidence="1">
    <location>
        <begin position="477"/>
        <end position="494"/>
    </location>
</feature>
<protein>
    <recommendedName>
        <fullName evidence="2">Aminoglycoside phosphotransferase domain-containing protein</fullName>
    </recommendedName>
</protein>
<keyword evidence="1" id="KW-0812">Transmembrane</keyword>
<organism evidence="3 4">
    <name type="scientific">Madurella fahalii</name>
    <dbReference type="NCBI Taxonomy" id="1157608"/>
    <lineage>
        <taxon>Eukaryota</taxon>
        <taxon>Fungi</taxon>
        <taxon>Dikarya</taxon>
        <taxon>Ascomycota</taxon>
        <taxon>Pezizomycotina</taxon>
        <taxon>Sordariomycetes</taxon>
        <taxon>Sordariomycetidae</taxon>
        <taxon>Sordariales</taxon>
        <taxon>Sordariales incertae sedis</taxon>
        <taxon>Madurella</taxon>
    </lineage>
</organism>
<gene>
    <name evidence="3" type="ORF">MFIFM68171_02054</name>
</gene>
<sequence>MMPASRGPQQLKDRIVQSRVHLERDQLIASIPEHQVLALASSHRNATPCDFFDKPKRGSFNICFFVQFPDGVKWVVRVPLAPCLAFGGRSKLESEVAAMRVVASKTTIPIPRLIAYALGDGPEPLSSFLILEFVKGQKLDLRKLKKLPDEQQANLYTSLADIYVQLRRLEFPSIGCLESGPDGIQVNKKTMSLDINMQELEGLQPSTIQASYYDPDGHLRSANKYVAMLLDISDNAFARGRGSVLGEEEGGDALYHLHLFRQYAQKWVDPLLDQGPFVMVHGDLEPFNLIVDEDMSIISVLDWEWSRVVPRQFFIPPLWLGIPDTTKLAYDFVYQDYLKRFHRLLDLVRTRELDMYGQPLLADEWTAAKNDSGFLVANALENWTDMDWFAHRYINWKWYRGEGKEGLDARVKAFMEDPAHRALIISKLDEGRAYRAALDGLKNGNGKAAAPSRGGDRWSLPAIIKRFVSPVPEFQNITWGGVTILVAGTLYFIGKRFVQSHFRRWG</sequence>
<keyword evidence="4" id="KW-1185">Reference proteome</keyword>
<dbReference type="RefSeq" id="XP_070913577.1">
    <property type="nucleotide sequence ID" value="XM_071057476.1"/>
</dbReference>
<dbReference type="Gene3D" id="3.90.1200.10">
    <property type="match status" value="1"/>
</dbReference>
<dbReference type="Proteomes" id="UP001628179">
    <property type="component" value="Unassembled WGS sequence"/>
</dbReference>
<reference evidence="3 4" key="1">
    <citation type="submission" date="2024-09" db="EMBL/GenBank/DDBJ databases">
        <title>Itraconazole resistance in Madurella fahalii resulting from another homologue of gene encoding cytochrome P450 14-alpha sterol demethylase (CYP51).</title>
        <authorList>
            <person name="Yoshioka I."/>
            <person name="Fahal A.H."/>
            <person name="Kaneko S."/>
            <person name="Yaguchi T."/>
        </authorList>
    </citation>
    <scope>NUCLEOTIDE SEQUENCE [LARGE SCALE GENOMIC DNA]</scope>
    <source>
        <strain evidence="3 4">IFM 68171</strain>
    </source>
</reference>
<evidence type="ECO:0000256" key="1">
    <source>
        <dbReference type="SAM" id="Phobius"/>
    </source>
</evidence>
<dbReference type="SUPFAM" id="SSF56112">
    <property type="entry name" value="Protein kinase-like (PK-like)"/>
    <property type="match status" value="1"/>
</dbReference>
<proteinExistence type="predicted"/>